<gene>
    <name evidence="3" type="ORF">EVOR1521_LOCUS17972</name>
</gene>
<dbReference type="CDD" id="cd06174">
    <property type="entry name" value="MFS"/>
    <property type="match status" value="1"/>
</dbReference>
<feature type="transmembrane region" description="Helical" evidence="2">
    <location>
        <begin position="105"/>
        <end position="127"/>
    </location>
</feature>
<dbReference type="Pfam" id="PF07690">
    <property type="entry name" value="MFS_1"/>
    <property type="match status" value="1"/>
</dbReference>
<accession>A0AA36IUB0</accession>
<dbReference type="Gene3D" id="1.20.1250.20">
    <property type="entry name" value="MFS general substrate transporter like domains"/>
    <property type="match status" value="1"/>
</dbReference>
<dbReference type="InterPro" id="IPR011701">
    <property type="entry name" value="MFS"/>
</dbReference>
<proteinExistence type="predicted"/>
<feature type="transmembrane region" description="Helical" evidence="2">
    <location>
        <begin position="322"/>
        <end position="343"/>
    </location>
</feature>
<keyword evidence="4" id="KW-1185">Reference proteome</keyword>
<evidence type="ECO:0000313" key="4">
    <source>
        <dbReference type="Proteomes" id="UP001178507"/>
    </source>
</evidence>
<dbReference type="GO" id="GO:0022857">
    <property type="term" value="F:transmembrane transporter activity"/>
    <property type="evidence" value="ECO:0007669"/>
    <property type="project" value="InterPro"/>
</dbReference>
<feature type="transmembrane region" description="Helical" evidence="2">
    <location>
        <begin position="201"/>
        <end position="221"/>
    </location>
</feature>
<evidence type="ECO:0000256" key="2">
    <source>
        <dbReference type="SAM" id="Phobius"/>
    </source>
</evidence>
<comment type="caution">
    <text evidence="3">The sequence shown here is derived from an EMBL/GenBank/DDBJ whole genome shotgun (WGS) entry which is preliminary data.</text>
</comment>
<dbReference type="Proteomes" id="UP001178507">
    <property type="component" value="Unassembled WGS sequence"/>
</dbReference>
<keyword evidence="2" id="KW-0812">Transmembrane</keyword>
<organism evidence="3 4">
    <name type="scientific">Effrenium voratum</name>
    <dbReference type="NCBI Taxonomy" id="2562239"/>
    <lineage>
        <taxon>Eukaryota</taxon>
        <taxon>Sar</taxon>
        <taxon>Alveolata</taxon>
        <taxon>Dinophyceae</taxon>
        <taxon>Suessiales</taxon>
        <taxon>Symbiodiniaceae</taxon>
        <taxon>Effrenium</taxon>
    </lineage>
</organism>
<sequence length="548" mass="58617">MSMVKADEVHSTSAGLRNGASGAEDGLQGASAGVRSHLFNSFLTIAMMTTFLAYFLITPWLSTIAQNTSVSLQIVTLVAAVYEGGKLVGCVLFGHLGDSGNILRVMLVAMLVLTVLSVIMTIFLATALPSGPWAFVVFSIIYFLISMASVAPQFGLSILKKTNSAHRCRIYVLIQGIVACLAQGASVPFGDFLGSLISWKMVLLVLGLFVAFMSSVLYLTATHAHLDACNAKPSGSQQSNYWKTAGGLLFSRQYRSFQIFIVVLGISTANMYLIPTYGMMLPEWEAGIDTQTATYFVAASFLANLGTRCLALLLASRVSGALCVRLGAAILVLGSLVAMILGWAELLPVSGRFLTTALILQAGVGLAMPNCKACALLGVPNEVSSTANSLLKIAQLLFTVVAQLLATVSHCESSFKNLSLLLLIWNCLSLPIMFTKGQSSSGDRKVEVKESDLVLSVRSCKELGTDARDRFLQIYTKHGFCILECEDSDFEALDSVGVAHAACAEQDCTVVLGSRSVQLKTSQVLLMDQAHKVAPHSGLRMIMTCEQV</sequence>
<feature type="transmembrane region" description="Helical" evidence="2">
    <location>
        <begin position="170"/>
        <end position="189"/>
    </location>
</feature>
<feature type="transmembrane region" description="Helical" evidence="2">
    <location>
        <begin position="133"/>
        <end position="158"/>
    </location>
</feature>
<reference evidence="3" key="1">
    <citation type="submission" date="2023-08" db="EMBL/GenBank/DDBJ databases">
        <authorList>
            <person name="Chen Y."/>
            <person name="Shah S."/>
            <person name="Dougan E. K."/>
            <person name="Thang M."/>
            <person name="Chan C."/>
        </authorList>
    </citation>
    <scope>NUCLEOTIDE SEQUENCE</scope>
</reference>
<feature type="transmembrane region" description="Helical" evidence="2">
    <location>
        <begin position="38"/>
        <end position="57"/>
    </location>
</feature>
<keyword evidence="2" id="KW-1133">Transmembrane helix</keyword>
<dbReference type="SUPFAM" id="SSF103473">
    <property type="entry name" value="MFS general substrate transporter"/>
    <property type="match status" value="1"/>
</dbReference>
<feature type="transmembrane region" description="Helical" evidence="2">
    <location>
        <begin position="295"/>
        <end position="315"/>
    </location>
</feature>
<feature type="transmembrane region" description="Helical" evidence="2">
    <location>
        <begin position="69"/>
        <end position="93"/>
    </location>
</feature>
<dbReference type="AlphaFoldDB" id="A0AA36IUB0"/>
<name>A0AA36IUB0_9DINO</name>
<feature type="transmembrane region" description="Helical" evidence="2">
    <location>
        <begin position="257"/>
        <end position="275"/>
    </location>
</feature>
<evidence type="ECO:0000256" key="1">
    <source>
        <dbReference type="SAM" id="MobiDB-lite"/>
    </source>
</evidence>
<evidence type="ECO:0000313" key="3">
    <source>
        <dbReference type="EMBL" id="CAJ1393020.1"/>
    </source>
</evidence>
<keyword evidence="2" id="KW-0472">Membrane</keyword>
<feature type="region of interest" description="Disordered" evidence="1">
    <location>
        <begin position="1"/>
        <end position="20"/>
    </location>
</feature>
<dbReference type="EMBL" id="CAUJNA010002458">
    <property type="protein sequence ID" value="CAJ1393020.1"/>
    <property type="molecule type" value="Genomic_DNA"/>
</dbReference>
<dbReference type="InterPro" id="IPR036259">
    <property type="entry name" value="MFS_trans_sf"/>
</dbReference>
<protein>
    <submittedName>
        <fullName evidence="3">Uncharacterized protein</fullName>
    </submittedName>
</protein>
<feature type="compositionally biased region" description="Basic and acidic residues" evidence="1">
    <location>
        <begin position="1"/>
        <end position="10"/>
    </location>
</feature>